<accession>A0A1E3Q5F2</accession>
<dbReference type="EMBL" id="KV454294">
    <property type="protein sequence ID" value="ODQ72840.1"/>
    <property type="molecule type" value="Genomic_DNA"/>
</dbReference>
<organism evidence="1 2">
    <name type="scientific">Lipomyces starkeyi NRRL Y-11557</name>
    <dbReference type="NCBI Taxonomy" id="675824"/>
    <lineage>
        <taxon>Eukaryota</taxon>
        <taxon>Fungi</taxon>
        <taxon>Dikarya</taxon>
        <taxon>Ascomycota</taxon>
        <taxon>Saccharomycotina</taxon>
        <taxon>Lipomycetes</taxon>
        <taxon>Lipomycetales</taxon>
        <taxon>Lipomycetaceae</taxon>
        <taxon>Lipomyces</taxon>
    </lineage>
</organism>
<dbReference type="AlphaFoldDB" id="A0A1E3Q5F2"/>
<reference evidence="1 2" key="1">
    <citation type="journal article" date="2016" name="Proc. Natl. Acad. Sci. U.S.A.">
        <title>Comparative genomics of biotechnologically important yeasts.</title>
        <authorList>
            <person name="Riley R."/>
            <person name="Haridas S."/>
            <person name="Wolfe K.H."/>
            <person name="Lopes M.R."/>
            <person name="Hittinger C.T."/>
            <person name="Goeker M."/>
            <person name="Salamov A.A."/>
            <person name="Wisecaver J.H."/>
            <person name="Long T.M."/>
            <person name="Calvey C.H."/>
            <person name="Aerts A.L."/>
            <person name="Barry K.W."/>
            <person name="Choi C."/>
            <person name="Clum A."/>
            <person name="Coughlan A.Y."/>
            <person name="Deshpande S."/>
            <person name="Douglass A.P."/>
            <person name="Hanson S.J."/>
            <person name="Klenk H.-P."/>
            <person name="LaButti K.M."/>
            <person name="Lapidus A."/>
            <person name="Lindquist E.A."/>
            <person name="Lipzen A.M."/>
            <person name="Meier-Kolthoff J.P."/>
            <person name="Ohm R.A."/>
            <person name="Otillar R.P."/>
            <person name="Pangilinan J.L."/>
            <person name="Peng Y."/>
            <person name="Rokas A."/>
            <person name="Rosa C.A."/>
            <person name="Scheuner C."/>
            <person name="Sibirny A.A."/>
            <person name="Slot J.C."/>
            <person name="Stielow J.B."/>
            <person name="Sun H."/>
            <person name="Kurtzman C.P."/>
            <person name="Blackwell M."/>
            <person name="Grigoriev I.V."/>
            <person name="Jeffries T.W."/>
        </authorList>
    </citation>
    <scope>NUCLEOTIDE SEQUENCE [LARGE SCALE GENOMIC DNA]</scope>
    <source>
        <strain evidence="1 2">NRRL Y-11557</strain>
    </source>
</reference>
<dbReference type="Proteomes" id="UP000094385">
    <property type="component" value="Unassembled WGS sequence"/>
</dbReference>
<evidence type="ECO:0000313" key="2">
    <source>
        <dbReference type="Proteomes" id="UP000094385"/>
    </source>
</evidence>
<gene>
    <name evidence="1" type="ORF">LIPSTDRAFT_277305</name>
</gene>
<proteinExistence type="predicted"/>
<protein>
    <submittedName>
        <fullName evidence="1">Uncharacterized protein</fullName>
    </submittedName>
</protein>
<sequence>MDGLRNSKQMEWMGMDARTSISIHPFHLTKSVEWIATLFLNLQLPRGILVLLIIFEQYVTSEYFLHVCSVG</sequence>
<evidence type="ECO:0000313" key="1">
    <source>
        <dbReference type="EMBL" id="ODQ72840.1"/>
    </source>
</evidence>
<keyword evidence="2" id="KW-1185">Reference proteome</keyword>
<name>A0A1E3Q5F2_LIPST</name>